<evidence type="ECO:0000313" key="2">
    <source>
        <dbReference type="Proteomes" id="UP001290861"/>
    </source>
</evidence>
<dbReference type="Proteomes" id="UP001290861">
    <property type="component" value="Unassembled WGS sequence"/>
</dbReference>
<reference evidence="1 2" key="1">
    <citation type="journal article" date="2024" name="Appl. Environ. Microbiol.">
        <title>Pontiella agarivorans sp. nov., a novel marine anaerobic bacterium capable of degrading macroalgal polysaccharides and fixing nitrogen.</title>
        <authorList>
            <person name="Liu N."/>
            <person name="Kivenson V."/>
            <person name="Peng X."/>
            <person name="Cui Z."/>
            <person name="Lankiewicz T.S."/>
            <person name="Gosselin K.M."/>
            <person name="English C.J."/>
            <person name="Blair E.M."/>
            <person name="O'Malley M.A."/>
            <person name="Valentine D.L."/>
        </authorList>
    </citation>
    <scope>NUCLEOTIDE SEQUENCE [LARGE SCALE GENOMIC DNA]</scope>
    <source>
        <strain evidence="1 2">NLcol2</strain>
    </source>
</reference>
<proteinExistence type="predicted"/>
<evidence type="ECO:0008006" key="3">
    <source>
        <dbReference type="Google" id="ProtNLM"/>
    </source>
</evidence>
<dbReference type="PROSITE" id="PS51257">
    <property type="entry name" value="PROKAR_LIPOPROTEIN"/>
    <property type="match status" value="1"/>
</dbReference>
<comment type="caution">
    <text evidence="1">The sequence shown here is derived from an EMBL/GenBank/DDBJ whole genome shotgun (WGS) entry which is preliminary data.</text>
</comment>
<sequence length="250" mass="28835">MRWFFAIAVWIAVLISGCSTMINGVPDGPIHAAYQPLGDPEAEAFFFQCLDSLEEQYGKPDIPVKDVIFRRSRKNETARRYRIAEDFSLTQCINPDNGEFVVYIGVDADGKNYYPLLTHECGHFINARIKDWYIEGFATVFSEEICTEFNKPWGDWGRHFNRSRKNPYARSYRMMRDLKAACPEAYPKIIRFTKINGQSSEWLCIDIDAWLETLSSVQYDAALEIIEPHLKVLRRHTASGYTIEIPSALK</sequence>
<accession>A0ABU5N007</accession>
<dbReference type="RefSeq" id="WP_322609337.1">
    <property type="nucleotide sequence ID" value="NZ_JARVCO010000012.1"/>
</dbReference>
<name>A0ABU5N007_9BACT</name>
<evidence type="ECO:0000313" key="1">
    <source>
        <dbReference type="EMBL" id="MDZ8119546.1"/>
    </source>
</evidence>
<organism evidence="1 2">
    <name type="scientific">Pontiella agarivorans</name>
    <dbReference type="NCBI Taxonomy" id="3038953"/>
    <lineage>
        <taxon>Bacteria</taxon>
        <taxon>Pseudomonadati</taxon>
        <taxon>Kiritimatiellota</taxon>
        <taxon>Kiritimatiellia</taxon>
        <taxon>Kiritimatiellales</taxon>
        <taxon>Pontiellaceae</taxon>
        <taxon>Pontiella</taxon>
    </lineage>
</organism>
<gene>
    <name evidence="1" type="ORF">P9H32_13015</name>
</gene>
<keyword evidence="2" id="KW-1185">Reference proteome</keyword>
<protein>
    <recommendedName>
        <fullName evidence="3">Lipoprotein</fullName>
    </recommendedName>
</protein>
<dbReference type="EMBL" id="JARVCO010000012">
    <property type="protein sequence ID" value="MDZ8119546.1"/>
    <property type="molecule type" value="Genomic_DNA"/>
</dbReference>